<proteinExistence type="predicted"/>
<accession>A0A645BA60</accession>
<comment type="caution">
    <text evidence="2">The sequence shown here is derived from an EMBL/GenBank/DDBJ whole genome shotgun (WGS) entry which is preliminary data.</text>
</comment>
<feature type="domain" description="Glycosyl transferase family 1" evidence="1">
    <location>
        <begin position="182"/>
        <end position="342"/>
    </location>
</feature>
<dbReference type="AlphaFoldDB" id="A0A645BA60"/>
<evidence type="ECO:0000313" key="2">
    <source>
        <dbReference type="EMBL" id="MPM58574.1"/>
    </source>
</evidence>
<dbReference type="EMBL" id="VSSQ01016839">
    <property type="protein sequence ID" value="MPM58574.1"/>
    <property type="molecule type" value="Genomic_DNA"/>
</dbReference>
<protein>
    <submittedName>
        <fullName evidence="2">D-inositol-3-phosphate glycosyltransferase</fullName>
        <ecNumber evidence="2">2.4.1.250</ecNumber>
    </submittedName>
</protein>
<gene>
    <name evidence="2" type="primary">mshA_86</name>
    <name evidence="2" type="ORF">SDC9_105405</name>
</gene>
<sequence length="369" mass="42262">MRVLFTTNIPSPYRVDFFNELGKSCDLTVLYERRDANNRNSVWLSSKAINYKEVFLQGYKVGNDSALCPQIVNYFDLKLYDVFVIGGYCTPSGILSIIYLKFKNIPFILDFDGGFIKEGKTVRHYLKKYLISSASWWTSTGSKTTEYLCYYGAKPENIFYYPFTSLKTEDILNKAVDSEEKRAFRQNLKIAEDKIIMSVGRFAHVKGYDVLLKSCTQLDKDIGVYIIGDKVTVEYADMKKNLNLHNVHFVDFKAKNELAKYFKAADLFVLPTREDIWGLVINEAMGYGLPVITTNRCIAGLELIKNGENGYIVPVNDSKALAAKCTKILSDEVLCKKMSERNLQKIQEYTIENMADRYFEICKKISNVC</sequence>
<evidence type="ECO:0000259" key="1">
    <source>
        <dbReference type="Pfam" id="PF00534"/>
    </source>
</evidence>
<keyword evidence="2" id="KW-0328">Glycosyltransferase</keyword>
<reference evidence="2" key="1">
    <citation type="submission" date="2019-08" db="EMBL/GenBank/DDBJ databases">
        <authorList>
            <person name="Kucharzyk K."/>
            <person name="Murdoch R.W."/>
            <person name="Higgins S."/>
            <person name="Loffler F."/>
        </authorList>
    </citation>
    <scope>NUCLEOTIDE SEQUENCE</scope>
</reference>
<dbReference type="SUPFAM" id="SSF53756">
    <property type="entry name" value="UDP-Glycosyltransferase/glycogen phosphorylase"/>
    <property type="match status" value="1"/>
</dbReference>
<dbReference type="PANTHER" id="PTHR12526">
    <property type="entry name" value="GLYCOSYLTRANSFERASE"/>
    <property type="match status" value="1"/>
</dbReference>
<dbReference type="Gene3D" id="3.40.50.2000">
    <property type="entry name" value="Glycogen Phosphorylase B"/>
    <property type="match status" value="2"/>
</dbReference>
<dbReference type="EC" id="2.4.1.250" evidence="2"/>
<dbReference type="GO" id="GO:0102710">
    <property type="term" value="F:D-inositol-3-phosphate glycosyltransferase activity"/>
    <property type="evidence" value="ECO:0007669"/>
    <property type="project" value="UniProtKB-EC"/>
</dbReference>
<dbReference type="InterPro" id="IPR001296">
    <property type="entry name" value="Glyco_trans_1"/>
</dbReference>
<name>A0A645BA60_9ZZZZ</name>
<organism evidence="2">
    <name type="scientific">bioreactor metagenome</name>
    <dbReference type="NCBI Taxonomy" id="1076179"/>
    <lineage>
        <taxon>unclassified sequences</taxon>
        <taxon>metagenomes</taxon>
        <taxon>ecological metagenomes</taxon>
    </lineage>
</organism>
<dbReference type="Pfam" id="PF00534">
    <property type="entry name" value="Glycos_transf_1"/>
    <property type="match status" value="1"/>
</dbReference>
<keyword evidence="2" id="KW-0808">Transferase</keyword>
<dbReference type="CDD" id="cd03801">
    <property type="entry name" value="GT4_PimA-like"/>
    <property type="match status" value="1"/>
</dbReference>